<dbReference type="PANTHER" id="PTHR34547:SF1">
    <property type="entry name" value="YACP-LIKE NYN DOMAIN PROTEIN"/>
    <property type="match status" value="1"/>
</dbReference>
<dbReference type="AlphaFoldDB" id="A0AAW9QSR0"/>
<dbReference type="CDD" id="cd10912">
    <property type="entry name" value="PIN_YacP-like"/>
    <property type="match status" value="1"/>
</dbReference>
<keyword evidence="2" id="KW-1185">Reference proteome</keyword>
<evidence type="ECO:0000313" key="1">
    <source>
        <dbReference type="EMBL" id="MEG3435554.1"/>
    </source>
</evidence>
<evidence type="ECO:0000313" key="2">
    <source>
        <dbReference type="Proteomes" id="UP001328733"/>
    </source>
</evidence>
<name>A0AAW9QSR0_9CHRO</name>
<dbReference type="RefSeq" id="WP_332863003.1">
    <property type="nucleotide sequence ID" value="NZ_JBAFSM010000001.1"/>
</dbReference>
<dbReference type="Proteomes" id="UP001328733">
    <property type="component" value="Unassembled WGS sequence"/>
</dbReference>
<comment type="caution">
    <text evidence="1">The sequence shown here is derived from an EMBL/GenBank/DDBJ whole genome shotgun (WGS) entry which is preliminary data.</text>
</comment>
<gene>
    <name evidence="1" type="ORF">V0288_00335</name>
</gene>
<reference evidence="1 2" key="1">
    <citation type="submission" date="2024-01" db="EMBL/GenBank/DDBJ databases">
        <title>Genomic insights into the taxonomy and metabolism of the cyanobacterium Pannus brasiliensis CCIBt3594.</title>
        <authorList>
            <person name="Machado M."/>
            <person name="Botero N.B."/>
            <person name="Andreote A.P.D."/>
            <person name="Feitosa A.M.T."/>
            <person name="Popin R."/>
            <person name="Sivonen K."/>
            <person name="Fiore M.F."/>
        </authorList>
    </citation>
    <scope>NUCLEOTIDE SEQUENCE [LARGE SCALE GENOMIC DNA]</scope>
    <source>
        <strain evidence="1 2">CCIBt3594</strain>
    </source>
</reference>
<dbReference type="InterPro" id="IPR010298">
    <property type="entry name" value="YacP-like"/>
</dbReference>
<sequence>MNTPLYRSLLLVDGYNIIGAWSSLKKTRDRHGLEPARNKLIEALVSYSHHQGCQTRIVFDSYYQDTPGAQEQYTPHLWVYFTAHAQTADTYIEKTCADFWRERGTDFSRIIVATSDNAQKLTVMGYGAECISAQRLEAEVDLSGRKIRDYQRSRQTARGRFLMHSLDAKVQQKLDRMRHGANHGKP</sequence>
<dbReference type="PANTHER" id="PTHR34547">
    <property type="entry name" value="YACP-LIKE NYN DOMAIN PROTEIN"/>
    <property type="match status" value="1"/>
</dbReference>
<proteinExistence type="predicted"/>
<accession>A0AAW9QSR0</accession>
<dbReference type="EMBL" id="JBAFSM010000001">
    <property type="protein sequence ID" value="MEG3435554.1"/>
    <property type="molecule type" value="Genomic_DNA"/>
</dbReference>
<organism evidence="1 2">
    <name type="scientific">Pannus brasiliensis CCIBt3594</name>
    <dbReference type="NCBI Taxonomy" id="1427578"/>
    <lineage>
        <taxon>Bacteria</taxon>
        <taxon>Bacillati</taxon>
        <taxon>Cyanobacteriota</taxon>
        <taxon>Cyanophyceae</taxon>
        <taxon>Oscillatoriophycideae</taxon>
        <taxon>Chroococcales</taxon>
        <taxon>Microcystaceae</taxon>
        <taxon>Pannus</taxon>
    </lineage>
</organism>
<protein>
    <submittedName>
        <fullName evidence="1">NYN domain-containing protein</fullName>
    </submittedName>
</protein>
<dbReference type="Pfam" id="PF05991">
    <property type="entry name" value="NYN_YacP"/>
    <property type="match status" value="1"/>
</dbReference>